<evidence type="ECO:0008006" key="13">
    <source>
        <dbReference type="Google" id="ProtNLM"/>
    </source>
</evidence>
<evidence type="ECO:0000256" key="5">
    <source>
        <dbReference type="ARBA" id="ARBA00023015"/>
    </source>
</evidence>
<evidence type="ECO:0000256" key="1">
    <source>
        <dbReference type="ARBA" id="ARBA00004496"/>
    </source>
</evidence>
<reference evidence="11 12" key="1">
    <citation type="submission" date="2016-10" db="EMBL/GenBank/DDBJ databases">
        <title>Paenibacillus species isolates.</title>
        <authorList>
            <person name="Beno S.M."/>
        </authorList>
    </citation>
    <scope>NUCLEOTIDE SEQUENCE [LARGE SCALE GENOMIC DNA]</scope>
    <source>
        <strain evidence="11 12">FSL H7-0710</strain>
    </source>
</reference>
<organism evidence="11 12">
    <name type="scientific">Paenibacillus odorifer</name>
    <dbReference type="NCBI Taxonomy" id="189426"/>
    <lineage>
        <taxon>Bacteria</taxon>
        <taxon>Bacillati</taxon>
        <taxon>Bacillota</taxon>
        <taxon>Bacilli</taxon>
        <taxon>Bacillales</taxon>
        <taxon>Paenibacillaceae</taxon>
        <taxon>Paenibacillus</taxon>
    </lineage>
</organism>
<dbReference type="Gene3D" id="1.10.10.60">
    <property type="entry name" value="Homeodomain-like"/>
    <property type="match status" value="2"/>
</dbReference>
<feature type="modified residue" description="4-aspartylphosphate" evidence="8">
    <location>
        <position position="55"/>
    </location>
</feature>
<accession>A0A1R0XJB3</accession>
<dbReference type="InterPro" id="IPR051552">
    <property type="entry name" value="HptR"/>
</dbReference>
<keyword evidence="2" id="KW-0963">Cytoplasm</keyword>
<dbReference type="SMART" id="SM00342">
    <property type="entry name" value="HTH_ARAC"/>
    <property type="match status" value="1"/>
</dbReference>
<feature type="domain" description="HTH araC/xylS-type" evidence="9">
    <location>
        <begin position="419"/>
        <end position="516"/>
    </location>
</feature>
<dbReference type="PRINTS" id="PR00032">
    <property type="entry name" value="HTHARAC"/>
</dbReference>
<dbReference type="SUPFAM" id="SSF52172">
    <property type="entry name" value="CheY-like"/>
    <property type="match status" value="1"/>
</dbReference>
<dbReference type="InterPro" id="IPR009057">
    <property type="entry name" value="Homeodomain-like_sf"/>
</dbReference>
<protein>
    <recommendedName>
        <fullName evidence="13">DNA-binding response regulator</fullName>
    </recommendedName>
</protein>
<keyword evidence="4" id="KW-0902">Two-component regulatory system</keyword>
<dbReference type="InterPro" id="IPR001789">
    <property type="entry name" value="Sig_transdc_resp-reg_receiver"/>
</dbReference>
<feature type="domain" description="Response regulatory" evidence="10">
    <location>
        <begin position="3"/>
        <end position="120"/>
    </location>
</feature>
<dbReference type="GO" id="GO:0003700">
    <property type="term" value="F:DNA-binding transcription factor activity"/>
    <property type="evidence" value="ECO:0007669"/>
    <property type="project" value="InterPro"/>
</dbReference>
<evidence type="ECO:0000313" key="12">
    <source>
        <dbReference type="Proteomes" id="UP000187439"/>
    </source>
</evidence>
<dbReference type="InterPro" id="IPR020449">
    <property type="entry name" value="Tscrpt_reg_AraC-type_HTH"/>
</dbReference>
<dbReference type="Proteomes" id="UP000187439">
    <property type="component" value="Unassembled WGS sequence"/>
</dbReference>
<dbReference type="PANTHER" id="PTHR42713">
    <property type="entry name" value="HISTIDINE KINASE-RELATED"/>
    <property type="match status" value="1"/>
</dbReference>
<dbReference type="RefSeq" id="WP_076121554.1">
    <property type="nucleotide sequence ID" value="NZ_MPTC01000044.1"/>
</dbReference>
<dbReference type="PROSITE" id="PS01124">
    <property type="entry name" value="HTH_ARAC_FAMILY_2"/>
    <property type="match status" value="1"/>
</dbReference>
<dbReference type="InterPro" id="IPR018060">
    <property type="entry name" value="HTH_AraC"/>
</dbReference>
<evidence type="ECO:0000256" key="4">
    <source>
        <dbReference type="ARBA" id="ARBA00023012"/>
    </source>
</evidence>
<evidence type="ECO:0000256" key="7">
    <source>
        <dbReference type="ARBA" id="ARBA00023163"/>
    </source>
</evidence>
<evidence type="ECO:0000256" key="6">
    <source>
        <dbReference type="ARBA" id="ARBA00023125"/>
    </source>
</evidence>
<comment type="subcellular location">
    <subcellularLocation>
        <location evidence="1">Cytoplasm</location>
    </subcellularLocation>
</comment>
<dbReference type="AlphaFoldDB" id="A0A1R0XJB3"/>
<dbReference type="Pfam" id="PF12833">
    <property type="entry name" value="HTH_18"/>
    <property type="match status" value="1"/>
</dbReference>
<evidence type="ECO:0000313" key="11">
    <source>
        <dbReference type="EMBL" id="OMD35163.1"/>
    </source>
</evidence>
<sequence length="517" mass="59681">MYSVLIVDDEQAIRDGLVALLDWESLGFQVIDSAANAIEAKHKYELYSPDLMIIDIRMPGRDGLELVEELRALDPEMHIIILSGYADFHYAKRALSLGVDTYLLKPVDEDELQLYLEKLFIELNARNYNRKNHAAVKAWNREMLVQSLLMDRSAQTPPNMELTVVETGLLWDSYQVVLIRLLLQDNADHGPSTVVKARLAKSFEEHDWGIVFLLDSYLGVLLQPSFHKELVHKLMVQHIRQVVNEHELECIITAGDMVNTLEDIPVSYQTALARMKEHFFYDELGMIGPDSMKIKNGLTVSPEEIENKLESVVERMFFSMDTGTNALLFTLILEAGELMISADYSEMAVKSRYVRIVTYLLNKLSLQYKELSPLHSNMDEQIEQIYKQTSLPQLQSYISTLLEYYAKGITRDDMEVFLKRMLDLIHRHYNKNLKLDTLADVFSYSSAYLGKLFKNSTGYSFNSYLDKVRMEKAKELLTKGYKIQQVANEVGFSDVDYFREKFKKFEGVSPSDYRRNN</sequence>
<dbReference type="PANTHER" id="PTHR42713:SF3">
    <property type="entry name" value="TRANSCRIPTIONAL REGULATORY PROTEIN HPTR"/>
    <property type="match status" value="1"/>
</dbReference>
<dbReference type="GO" id="GO:0005737">
    <property type="term" value="C:cytoplasm"/>
    <property type="evidence" value="ECO:0007669"/>
    <property type="project" value="UniProtKB-SubCell"/>
</dbReference>
<comment type="caution">
    <text evidence="11">The sequence shown here is derived from an EMBL/GenBank/DDBJ whole genome shotgun (WGS) entry which is preliminary data.</text>
</comment>
<evidence type="ECO:0000259" key="9">
    <source>
        <dbReference type="PROSITE" id="PS01124"/>
    </source>
</evidence>
<dbReference type="InterPro" id="IPR018062">
    <property type="entry name" value="HTH_AraC-typ_CS"/>
</dbReference>
<evidence type="ECO:0000259" key="10">
    <source>
        <dbReference type="PROSITE" id="PS50110"/>
    </source>
</evidence>
<dbReference type="Pfam" id="PF00072">
    <property type="entry name" value="Response_reg"/>
    <property type="match status" value="1"/>
</dbReference>
<keyword evidence="5" id="KW-0805">Transcription regulation</keyword>
<dbReference type="InterPro" id="IPR011006">
    <property type="entry name" value="CheY-like_superfamily"/>
</dbReference>
<keyword evidence="6" id="KW-0238">DNA-binding</keyword>
<dbReference type="Gene3D" id="3.40.50.2300">
    <property type="match status" value="1"/>
</dbReference>
<dbReference type="GO" id="GO:0043565">
    <property type="term" value="F:sequence-specific DNA binding"/>
    <property type="evidence" value="ECO:0007669"/>
    <property type="project" value="InterPro"/>
</dbReference>
<evidence type="ECO:0000256" key="8">
    <source>
        <dbReference type="PROSITE-ProRule" id="PRU00169"/>
    </source>
</evidence>
<evidence type="ECO:0000256" key="3">
    <source>
        <dbReference type="ARBA" id="ARBA00022553"/>
    </source>
</evidence>
<dbReference type="PROSITE" id="PS00041">
    <property type="entry name" value="HTH_ARAC_FAMILY_1"/>
    <property type="match status" value="1"/>
</dbReference>
<keyword evidence="7" id="KW-0804">Transcription</keyword>
<evidence type="ECO:0000256" key="2">
    <source>
        <dbReference type="ARBA" id="ARBA00022490"/>
    </source>
</evidence>
<name>A0A1R0XJB3_9BACL</name>
<dbReference type="SUPFAM" id="SSF46689">
    <property type="entry name" value="Homeodomain-like"/>
    <property type="match status" value="2"/>
</dbReference>
<dbReference type="PROSITE" id="PS50110">
    <property type="entry name" value="RESPONSE_REGULATORY"/>
    <property type="match status" value="1"/>
</dbReference>
<dbReference type="SMART" id="SM00448">
    <property type="entry name" value="REC"/>
    <property type="match status" value="1"/>
</dbReference>
<dbReference type="CDD" id="cd17536">
    <property type="entry name" value="REC_YesN-like"/>
    <property type="match status" value="1"/>
</dbReference>
<dbReference type="OrthoDB" id="342399at2"/>
<proteinExistence type="predicted"/>
<gene>
    <name evidence="11" type="ORF">BSK52_27740</name>
</gene>
<keyword evidence="3 8" id="KW-0597">Phosphoprotein</keyword>
<dbReference type="GO" id="GO:0000160">
    <property type="term" value="P:phosphorelay signal transduction system"/>
    <property type="evidence" value="ECO:0007669"/>
    <property type="project" value="UniProtKB-KW"/>
</dbReference>
<dbReference type="EMBL" id="MPTC01000044">
    <property type="protein sequence ID" value="OMD35163.1"/>
    <property type="molecule type" value="Genomic_DNA"/>
</dbReference>